<comment type="caution">
    <text evidence="3">The sequence shown here is derived from an EMBL/GenBank/DDBJ whole genome shotgun (WGS) entry which is preliminary data.</text>
</comment>
<evidence type="ECO:0000256" key="1">
    <source>
        <dbReference type="SAM" id="MobiDB-lite"/>
    </source>
</evidence>
<dbReference type="InterPro" id="IPR050817">
    <property type="entry name" value="DjlA_DnaK_co-chaperone"/>
</dbReference>
<dbReference type="CDD" id="cd06257">
    <property type="entry name" value="DnaJ"/>
    <property type="match status" value="1"/>
</dbReference>
<dbReference type="PANTHER" id="PTHR24074">
    <property type="entry name" value="CO-CHAPERONE PROTEIN DJLA"/>
    <property type="match status" value="1"/>
</dbReference>
<dbReference type="Pfam" id="PF00226">
    <property type="entry name" value="DnaJ"/>
    <property type="match status" value="1"/>
</dbReference>
<name>A0ABW0CZY3_STRFI</name>
<sequence>MSGQRPRRDHYAVLGVQSDASPQQITTAFRVLVRSLHPDTRRAGTPAAPEDLAEAVAAYETLRDPRRRAAYDAGRDRRGGGTGSGRPIPVRVTRTTGRAPTRRASAGPVGRPADADVFDALARLLPPRPSRTGPVSGPRRAEVFDPVDPILRWIRRMGPWL</sequence>
<evidence type="ECO:0000313" key="3">
    <source>
        <dbReference type="EMBL" id="MFC5223659.1"/>
    </source>
</evidence>
<feature type="region of interest" description="Disordered" evidence="1">
    <location>
        <begin position="63"/>
        <end position="113"/>
    </location>
</feature>
<feature type="domain" description="J" evidence="2">
    <location>
        <begin position="9"/>
        <end position="75"/>
    </location>
</feature>
<dbReference type="Proteomes" id="UP001596156">
    <property type="component" value="Unassembled WGS sequence"/>
</dbReference>
<feature type="compositionally biased region" description="Basic and acidic residues" evidence="1">
    <location>
        <begin position="63"/>
        <end position="79"/>
    </location>
</feature>
<dbReference type="PRINTS" id="PR00625">
    <property type="entry name" value="JDOMAIN"/>
</dbReference>
<dbReference type="RefSeq" id="WP_344643200.1">
    <property type="nucleotide sequence ID" value="NZ_BAAASS010000003.1"/>
</dbReference>
<accession>A0ABW0CZY3</accession>
<dbReference type="InterPro" id="IPR001623">
    <property type="entry name" value="DnaJ_domain"/>
</dbReference>
<dbReference type="PROSITE" id="PS50076">
    <property type="entry name" value="DNAJ_2"/>
    <property type="match status" value="1"/>
</dbReference>
<gene>
    <name evidence="3" type="ORF">ACFPN6_03380</name>
</gene>
<dbReference type="SMART" id="SM00271">
    <property type="entry name" value="DnaJ"/>
    <property type="match status" value="1"/>
</dbReference>
<feature type="compositionally biased region" description="Low complexity" evidence="1">
    <location>
        <begin position="85"/>
        <end position="108"/>
    </location>
</feature>
<keyword evidence="4" id="KW-1185">Reference proteome</keyword>
<dbReference type="EMBL" id="JBHSKL010000003">
    <property type="protein sequence ID" value="MFC5223659.1"/>
    <property type="molecule type" value="Genomic_DNA"/>
</dbReference>
<evidence type="ECO:0000313" key="4">
    <source>
        <dbReference type="Proteomes" id="UP001596156"/>
    </source>
</evidence>
<dbReference type="InterPro" id="IPR036869">
    <property type="entry name" value="J_dom_sf"/>
</dbReference>
<protein>
    <submittedName>
        <fullName evidence="3">J domain-containing protein</fullName>
    </submittedName>
</protein>
<proteinExistence type="predicted"/>
<reference evidence="4" key="1">
    <citation type="journal article" date="2019" name="Int. J. Syst. Evol. Microbiol.">
        <title>The Global Catalogue of Microorganisms (GCM) 10K type strain sequencing project: providing services to taxonomists for standard genome sequencing and annotation.</title>
        <authorList>
            <consortium name="The Broad Institute Genomics Platform"/>
            <consortium name="The Broad Institute Genome Sequencing Center for Infectious Disease"/>
            <person name="Wu L."/>
            <person name="Ma J."/>
        </authorList>
    </citation>
    <scope>NUCLEOTIDE SEQUENCE [LARGE SCALE GENOMIC DNA]</scope>
    <source>
        <strain evidence="4">CCM 8479</strain>
    </source>
</reference>
<dbReference type="SUPFAM" id="SSF46565">
    <property type="entry name" value="Chaperone J-domain"/>
    <property type="match status" value="1"/>
</dbReference>
<dbReference type="Gene3D" id="1.10.287.110">
    <property type="entry name" value="DnaJ domain"/>
    <property type="match status" value="1"/>
</dbReference>
<organism evidence="3 4">
    <name type="scientific">Streptomyces fimbriatus</name>
    <dbReference type="NCBI Taxonomy" id="68197"/>
    <lineage>
        <taxon>Bacteria</taxon>
        <taxon>Bacillati</taxon>
        <taxon>Actinomycetota</taxon>
        <taxon>Actinomycetes</taxon>
        <taxon>Kitasatosporales</taxon>
        <taxon>Streptomycetaceae</taxon>
        <taxon>Streptomyces</taxon>
    </lineage>
</organism>
<evidence type="ECO:0000259" key="2">
    <source>
        <dbReference type="PROSITE" id="PS50076"/>
    </source>
</evidence>